<sequence length="150" mass="17063">MLPLWNTKKKRSSCWYLTPSKSSLHLYPVDTGLCSCILKIPTFQLLSGEETTAGTACIETFLAQHFIRNGYALSYWSSGNQAEVPFLLSKNSHFIAIDYRTAPHQKCRNLMQLNKSSLSPAPTQMYLISAEDFRQKEAYRIVPLYAVFCI</sequence>
<feature type="domain" description="DUF4143" evidence="1">
    <location>
        <begin position="21"/>
        <end position="97"/>
    </location>
</feature>
<reference evidence="2 3" key="1">
    <citation type="journal article" date="2019" name="Nat. Med.">
        <title>A library of human gut bacterial isolates paired with longitudinal multiomics data enables mechanistic microbiome research.</title>
        <authorList>
            <person name="Poyet M."/>
            <person name="Groussin M."/>
            <person name="Gibbons S.M."/>
            <person name="Avila-Pacheco J."/>
            <person name="Jiang X."/>
            <person name="Kearney S.M."/>
            <person name="Perrotta A.R."/>
            <person name="Berdy B."/>
            <person name="Zhao S."/>
            <person name="Lieberman T.D."/>
            <person name="Swanson P.K."/>
            <person name="Smith M."/>
            <person name="Roesemann S."/>
            <person name="Alexander J.E."/>
            <person name="Rich S.A."/>
            <person name="Livny J."/>
            <person name="Vlamakis H."/>
            <person name="Clish C."/>
            <person name="Bullock K."/>
            <person name="Deik A."/>
            <person name="Scott J."/>
            <person name="Pierce K.A."/>
            <person name="Xavier R.J."/>
            <person name="Alm E.J."/>
        </authorList>
    </citation>
    <scope>NUCLEOTIDE SEQUENCE [LARGE SCALE GENOMIC DNA]</scope>
    <source>
        <strain evidence="2 3">BIOML-A1</strain>
    </source>
</reference>
<name>A0A6L8T6U4_9FIRM</name>
<accession>A0A6L8T6U4</accession>
<dbReference type="Pfam" id="PF13635">
    <property type="entry name" value="DUF4143"/>
    <property type="match status" value="1"/>
</dbReference>
<proteinExistence type="predicted"/>
<dbReference type="AlphaFoldDB" id="A0A6L8T6U4"/>
<dbReference type="InterPro" id="IPR025420">
    <property type="entry name" value="DUF4143"/>
</dbReference>
<protein>
    <submittedName>
        <fullName evidence="2">DUF4143 domain-containing protein</fullName>
    </submittedName>
</protein>
<evidence type="ECO:0000313" key="2">
    <source>
        <dbReference type="EMBL" id="MZL34508.1"/>
    </source>
</evidence>
<gene>
    <name evidence="2" type="ORF">GT728_15230</name>
</gene>
<evidence type="ECO:0000313" key="3">
    <source>
        <dbReference type="Proteomes" id="UP000477285"/>
    </source>
</evidence>
<dbReference type="EMBL" id="WWVQ01000043">
    <property type="protein sequence ID" value="MZL34508.1"/>
    <property type="molecule type" value="Genomic_DNA"/>
</dbReference>
<comment type="caution">
    <text evidence="2">The sequence shown here is derived from an EMBL/GenBank/DDBJ whole genome shotgun (WGS) entry which is preliminary data.</text>
</comment>
<dbReference type="RefSeq" id="WP_161234059.1">
    <property type="nucleotide sequence ID" value="NZ_WWVI01000042.1"/>
</dbReference>
<organism evidence="2 3">
    <name type="scientific">Blautia wexlerae</name>
    <dbReference type="NCBI Taxonomy" id="418240"/>
    <lineage>
        <taxon>Bacteria</taxon>
        <taxon>Bacillati</taxon>
        <taxon>Bacillota</taxon>
        <taxon>Clostridia</taxon>
        <taxon>Lachnospirales</taxon>
        <taxon>Lachnospiraceae</taxon>
        <taxon>Blautia</taxon>
    </lineage>
</organism>
<evidence type="ECO:0000259" key="1">
    <source>
        <dbReference type="Pfam" id="PF13635"/>
    </source>
</evidence>
<dbReference type="Proteomes" id="UP000477285">
    <property type="component" value="Unassembled WGS sequence"/>
</dbReference>